<evidence type="ECO:0000256" key="6">
    <source>
        <dbReference type="SAM" id="Phobius"/>
    </source>
</evidence>
<feature type="transmembrane region" description="Helical" evidence="6">
    <location>
        <begin position="76"/>
        <end position="95"/>
    </location>
</feature>
<dbReference type="Proteomes" id="UP000199611">
    <property type="component" value="Unassembled WGS sequence"/>
</dbReference>
<dbReference type="Pfam" id="PF03899">
    <property type="entry name" value="ATP-synt_I"/>
    <property type="match status" value="1"/>
</dbReference>
<sequence>MTEAGYEIVRKVKILHVLLGSASVVVVSYLWKGAALSVFLGWVLMACNFELLEWQMKRIFCRGQKPRNRFAVMVKYYLRFVVLALIMWLVIAEKLVKPLPFAAGLFLLGISFVVVAFEMFIKQALGREV</sequence>
<dbReference type="AlphaFoldDB" id="A0A1I4TFM9"/>
<proteinExistence type="predicted"/>
<comment type="subcellular location">
    <subcellularLocation>
        <location evidence="1">Cell membrane</location>
        <topology evidence="1">Multi-pass membrane protein</topology>
    </subcellularLocation>
</comment>
<feature type="transmembrane region" description="Helical" evidence="6">
    <location>
        <begin position="37"/>
        <end position="55"/>
    </location>
</feature>
<feature type="transmembrane region" description="Helical" evidence="6">
    <location>
        <begin position="101"/>
        <end position="121"/>
    </location>
</feature>
<dbReference type="InterPro" id="IPR005598">
    <property type="entry name" value="ATP_synth_I"/>
</dbReference>
<name>A0A1I4TFM9_9BACT</name>
<evidence type="ECO:0000256" key="5">
    <source>
        <dbReference type="ARBA" id="ARBA00023136"/>
    </source>
</evidence>
<keyword evidence="3 6" id="KW-0812">Transmembrane</keyword>
<protein>
    <recommendedName>
        <fullName evidence="9">ATP synthase I chain</fullName>
    </recommendedName>
</protein>
<keyword evidence="8" id="KW-1185">Reference proteome</keyword>
<evidence type="ECO:0000313" key="7">
    <source>
        <dbReference type="EMBL" id="SFM75489.1"/>
    </source>
</evidence>
<evidence type="ECO:0000256" key="1">
    <source>
        <dbReference type="ARBA" id="ARBA00004651"/>
    </source>
</evidence>
<keyword evidence="2" id="KW-1003">Cell membrane</keyword>
<evidence type="ECO:0000256" key="3">
    <source>
        <dbReference type="ARBA" id="ARBA00022692"/>
    </source>
</evidence>
<dbReference type="EMBL" id="FOUU01000003">
    <property type="protein sequence ID" value="SFM75489.1"/>
    <property type="molecule type" value="Genomic_DNA"/>
</dbReference>
<feature type="transmembrane region" description="Helical" evidence="6">
    <location>
        <begin position="12"/>
        <end position="31"/>
    </location>
</feature>
<accession>A0A1I4TFM9</accession>
<keyword evidence="5 6" id="KW-0472">Membrane</keyword>
<keyword evidence="4 6" id="KW-1133">Transmembrane helix</keyword>
<reference evidence="7 8" key="1">
    <citation type="submission" date="2016-10" db="EMBL/GenBank/DDBJ databases">
        <authorList>
            <person name="de Groot N.N."/>
        </authorList>
    </citation>
    <scope>NUCLEOTIDE SEQUENCE [LARGE SCALE GENOMIC DNA]</scope>
    <source>
        <strain evidence="7 8">DSM 9990</strain>
    </source>
</reference>
<evidence type="ECO:0000256" key="4">
    <source>
        <dbReference type="ARBA" id="ARBA00022989"/>
    </source>
</evidence>
<gene>
    <name evidence="7" type="ORF">SAMN05660836_01389</name>
</gene>
<evidence type="ECO:0000256" key="2">
    <source>
        <dbReference type="ARBA" id="ARBA00022475"/>
    </source>
</evidence>
<dbReference type="RefSeq" id="WP_093394526.1">
    <property type="nucleotide sequence ID" value="NZ_FOUU01000003.1"/>
</dbReference>
<evidence type="ECO:0000313" key="8">
    <source>
        <dbReference type="Proteomes" id="UP000199611"/>
    </source>
</evidence>
<organism evidence="7 8">
    <name type="scientific">Thermodesulforhabdus norvegica</name>
    <dbReference type="NCBI Taxonomy" id="39841"/>
    <lineage>
        <taxon>Bacteria</taxon>
        <taxon>Pseudomonadati</taxon>
        <taxon>Thermodesulfobacteriota</taxon>
        <taxon>Syntrophobacteria</taxon>
        <taxon>Syntrophobacterales</taxon>
        <taxon>Thermodesulforhabdaceae</taxon>
        <taxon>Thermodesulforhabdus</taxon>
    </lineage>
</organism>
<dbReference type="STRING" id="39841.SAMN05660836_01389"/>
<dbReference type="GO" id="GO:0005886">
    <property type="term" value="C:plasma membrane"/>
    <property type="evidence" value="ECO:0007669"/>
    <property type="project" value="UniProtKB-SubCell"/>
</dbReference>
<evidence type="ECO:0008006" key="9">
    <source>
        <dbReference type="Google" id="ProtNLM"/>
    </source>
</evidence>